<evidence type="ECO:0000313" key="2">
    <source>
        <dbReference type="EMBL" id="MBA4623694.1"/>
    </source>
</evidence>
<reference evidence="2" key="2">
    <citation type="submission" date="2020-07" db="EMBL/GenBank/DDBJ databases">
        <authorList>
            <person name="Vera ALvarez R."/>
            <person name="Arias-Moreno D.M."/>
            <person name="Jimenez-Jacinto V."/>
            <person name="Jimenez-Bremont J.F."/>
            <person name="Swaminathan K."/>
            <person name="Moose S.P."/>
            <person name="Guerrero-Gonzalez M.L."/>
            <person name="Marino-Ramirez L."/>
            <person name="Landsman D."/>
            <person name="Rodriguez-Kessler M."/>
            <person name="Delgado-Sanchez P."/>
        </authorList>
    </citation>
    <scope>NUCLEOTIDE SEQUENCE</scope>
    <source>
        <tissue evidence="2">Cladode</tissue>
    </source>
</reference>
<dbReference type="PANTHER" id="PTHR35291:SF3">
    <property type="entry name" value="PROTEIN SHROOM-LIKE"/>
    <property type="match status" value="1"/>
</dbReference>
<feature type="region of interest" description="Disordered" evidence="1">
    <location>
        <begin position="55"/>
        <end position="80"/>
    </location>
</feature>
<proteinExistence type="predicted"/>
<sequence>MALFRALSTTRGRRGGYDRLLDETTSDSAASYADHQDHAVLKRVTSVPARMLFGSSTKKLGSQPSVPTTDSKAKKQGKKAEKIHPLFSLFEGKGKKKKMTANPDFSRYIEYLKEGGMWNKGKDSPAIYYK</sequence>
<dbReference type="EMBL" id="GISG01044253">
    <property type="protein sequence ID" value="MBA4623694.1"/>
    <property type="molecule type" value="Transcribed_RNA"/>
</dbReference>
<evidence type="ECO:0000256" key="1">
    <source>
        <dbReference type="SAM" id="MobiDB-lite"/>
    </source>
</evidence>
<reference evidence="2" key="1">
    <citation type="journal article" date="2013" name="J. Plant Res.">
        <title>Effect of fungi and light on seed germination of three Opuntia species from semiarid lands of central Mexico.</title>
        <authorList>
            <person name="Delgado-Sanchez P."/>
            <person name="Jimenez-Bremont J.F."/>
            <person name="Guerrero-Gonzalez Mde L."/>
            <person name="Flores J."/>
        </authorList>
    </citation>
    <scope>NUCLEOTIDE SEQUENCE</scope>
    <source>
        <tissue evidence="2">Cladode</tissue>
    </source>
</reference>
<dbReference type="AlphaFoldDB" id="A0A7C8YPW3"/>
<accession>A0A7C8YPW3</accession>
<protein>
    <submittedName>
        <fullName evidence="2">Uncharacterized protein</fullName>
    </submittedName>
</protein>
<organism evidence="2">
    <name type="scientific">Opuntia streptacantha</name>
    <name type="common">Prickly pear cactus</name>
    <name type="synonym">Opuntia cardona</name>
    <dbReference type="NCBI Taxonomy" id="393608"/>
    <lineage>
        <taxon>Eukaryota</taxon>
        <taxon>Viridiplantae</taxon>
        <taxon>Streptophyta</taxon>
        <taxon>Embryophyta</taxon>
        <taxon>Tracheophyta</taxon>
        <taxon>Spermatophyta</taxon>
        <taxon>Magnoliopsida</taxon>
        <taxon>eudicotyledons</taxon>
        <taxon>Gunneridae</taxon>
        <taxon>Pentapetalae</taxon>
        <taxon>Caryophyllales</taxon>
        <taxon>Cactineae</taxon>
        <taxon>Cactaceae</taxon>
        <taxon>Opuntioideae</taxon>
        <taxon>Opuntia</taxon>
    </lineage>
</organism>
<dbReference type="PANTHER" id="PTHR35291">
    <property type="entry name" value="PROTEIN SHROOM-LIKE"/>
    <property type="match status" value="1"/>
</dbReference>
<name>A0A7C8YPW3_OPUST</name>
<feature type="compositionally biased region" description="Polar residues" evidence="1">
    <location>
        <begin position="55"/>
        <end position="70"/>
    </location>
</feature>